<dbReference type="HOGENOM" id="CLU_005113_0_0_1"/>
<proteinExistence type="predicted"/>
<gene>
    <name evidence="3" type="ORF">HMPREF1541_03889</name>
</gene>
<feature type="compositionally biased region" description="Low complexity" evidence="2">
    <location>
        <begin position="861"/>
        <end position="874"/>
    </location>
</feature>
<dbReference type="InParanoid" id="W2S034"/>
<dbReference type="PROSITE" id="PS50082">
    <property type="entry name" value="WD_REPEATS_2"/>
    <property type="match status" value="1"/>
</dbReference>
<dbReference type="eggNOG" id="KOG1408">
    <property type="taxonomic scope" value="Eukaryota"/>
</dbReference>
<dbReference type="Proteomes" id="UP000030752">
    <property type="component" value="Unassembled WGS sequence"/>
</dbReference>
<feature type="region of interest" description="Disordered" evidence="2">
    <location>
        <begin position="9"/>
        <end position="43"/>
    </location>
</feature>
<dbReference type="OrthoDB" id="6252103at2759"/>
<dbReference type="PANTHER" id="PTHR45589:SF1">
    <property type="entry name" value="WD REPEAT DOMAIN 62, ISOFORM G"/>
    <property type="match status" value="1"/>
</dbReference>
<dbReference type="Gene3D" id="2.130.10.10">
    <property type="entry name" value="YVTN repeat-like/Quinoprotein amine dehydrogenase"/>
    <property type="match status" value="3"/>
</dbReference>
<evidence type="ECO:0000256" key="2">
    <source>
        <dbReference type="SAM" id="MobiDB-lite"/>
    </source>
</evidence>
<organism evidence="3 4">
    <name type="scientific">Cyphellophora europaea (strain CBS 101466)</name>
    <name type="common">Phialophora europaea</name>
    <dbReference type="NCBI Taxonomy" id="1220924"/>
    <lineage>
        <taxon>Eukaryota</taxon>
        <taxon>Fungi</taxon>
        <taxon>Dikarya</taxon>
        <taxon>Ascomycota</taxon>
        <taxon>Pezizomycotina</taxon>
        <taxon>Eurotiomycetes</taxon>
        <taxon>Chaetothyriomycetidae</taxon>
        <taxon>Chaetothyriales</taxon>
        <taxon>Cyphellophoraceae</taxon>
        <taxon>Cyphellophora</taxon>
    </lineage>
</organism>
<feature type="compositionally biased region" description="Low complexity" evidence="2">
    <location>
        <begin position="115"/>
        <end position="131"/>
    </location>
</feature>
<feature type="repeat" description="WD" evidence="1">
    <location>
        <begin position="612"/>
        <end position="642"/>
    </location>
</feature>
<sequence length="1106" mass="119863">MATNIYNLRTRVNGSSSVRTTPTASPTTLKPAPRSPRKAHHSPVALQLQHVIGTTTTTPTGLTCCPATNQYAYCAGAVAVLATVQTDGTTSKKYYRARPTAPSLNAPTSYYDKGSPSTTPSRRRTSLFSPTRARDPDATPVAAREWEDGASQTWTARERIKTVTCVAISSTGRWLAVGESGYNPRVLLYSTTEDAATDVPISIVAEHAIGIKSVAFSPDSKYLATLGNLNDGFLYVWSINARTGQLTLVAANKCTTNIGAMTWCGQTLITVGTRHVKAWTVSEAARSSPSKRFSLQARGAAISGSGPATLHGRNALLGSLVDCTFTSVISIDDQRTAIVTSDAGHLCMFHTDGSPELQILKAFESGISSIAWQPARGKLILGGRQGLTYEDYDDLLAAFHSAVVVNGTSLKTMKKRLRSSAVRMSMGLLNGDHVGISAVGCLSEHTIALDTDGNLQMESTIEESSRPDIAFASHNDLIQGVQGLPTDCQLGAFYTWSRRGELKFWDTSGTMLCSRQMDLDQADLEEDNNPNELRVARFHSETKQVLLGDRLGILKLLDLSTSQAVWTARAHGAEVTDIAIHERQSLVSTCSRDRMVQVFAFDTRELELLQTLDDHIGAVTHLLFSEDGGRLLSSSTDRTIVVRERVQREVNGRQMMAFLSMRIVTLRSSPMSMTFADDVSGMLIVSTNDRHIAKVDPSAGTIIENNKVTDPENDDTVALCSISISHRGTAVEEVSNLLVACSPTDKSVRIYDADKCLLLTRESGHTEGISDLCLIEDRDEESGEVNRTLVSTGLDGTIMIWTIRPTPPPTATPMHELSQSVLLDGWESDSTPSKPSPATLPPLRKVLSKVEVLEFSRSAGPSTPSSPRSLSPPRLTRKRSQLALSSTIDEKDEEEPLPSRRTSDGNVIGRGREPVERSSSPEPPTTSAKPKKQRSKSVVGASTDAKRALANRSPSPPPGWGSPNPSTPRNRALANNGRLRRPPSVPTDLRERALAQRKQSTGPVNDFGSMGMATEQATRMLKTYRQKLTAAKEDLGLDELESELERLMKLVKEKKATNVPGPSRTSRGTLRRMKSKPVVAASDLDGLAVLMDQTNLAERSPKGLKT</sequence>
<dbReference type="EMBL" id="KB822719">
    <property type="protein sequence ID" value="ETN41950.1"/>
    <property type="molecule type" value="Genomic_DNA"/>
</dbReference>
<protein>
    <submittedName>
        <fullName evidence="3">Uncharacterized protein</fullName>
    </submittedName>
</protein>
<name>W2S034_CYPE1</name>
<dbReference type="SUPFAM" id="SSF50978">
    <property type="entry name" value="WD40 repeat-like"/>
    <property type="match status" value="2"/>
</dbReference>
<dbReference type="PANTHER" id="PTHR45589">
    <property type="entry name" value="WD REPEAT DOMAIN 62, ISOFORM G"/>
    <property type="match status" value="1"/>
</dbReference>
<dbReference type="InterPro" id="IPR036322">
    <property type="entry name" value="WD40_repeat_dom_sf"/>
</dbReference>
<feature type="region of interest" description="Disordered" evidence="2">
    <location>
        <begin position="856"/>
        <end position="1011"/>
    </location>
</feature>
<dbReference type="SMART" id="SM00320">
    <property type="entry name" value="WD40"/>
    <property type="match status" value="8"/>
</dbReference>
<accession>W2S034</accession>
<feature type="region of interest" description="Disordered" evidence="2">
    <location>
        <begin position="105"/>
        <end position="148"/>
    </location>
</feature>
<feature type="compositionally biased region" description="Polar residues" evidence="2">
    <location>
        <begin position="9"/>
        <end position="28"/>
    </location>
</feature>
<dbReference type="InterPro" id="IPR001680">
    <property type="entry name" value="WD40_rpt"/>
</dbReference>
<evidence type="ECO:0000256" key="1">
    <source>
        <dbReference type="PROSITE-ProRule" id="PRU00221"/>
    </source>
</evidence>
<keyword evidence="4" id="KW-1185">Reference proteome</keyword>
<feature type="region of interest" description="Disordered" evidence="2">
    <location>
        <begin position="1053"/>
        <end position="1076"/>
    </location>
</feature>
<feature type="compositionally biased region" description="Low complexity" evidence="2">
    <location>
        <begin position="961"/>
        <end position="977"/>
    </location>
</feature>
<dbReference type="AlphaFoldDB" id="W2S034"/>
<dbReference type="InterPro" id="IPR052779">
    <property type="entry name" value="WDR62"/>
</dbReference>
<dbReference type="VEuPathDB" id="FungiDB:HMPREF1541_03889"/>
<keyword evidence="1" id="KW-0853">WD repeat</keyword>
<dbReference type="GeneID" id="19971228"/>
<dbReference type="RefSeq" id="XP_008716459.1">
    <property type="nucleotide sequence ID" value="XM_008718237.1"/>
</dbReference>
<dbReference type="InterPro" id="IPR015943">
    <property type="entry name" value="WD40/YVTN_repeat-like_dom_sf"/>
</dbReference>
<evidence type="ECO:0000313" key="4">
    <source>
        <dbReference type="Proteomes" id="UP000030752"/>
    </source>
</evidence>
<reference evidence="3 4" key="1">
    <citation type="submission" date="2013-03" db="EMBL/GenBank/DDBJ databases">
        <title>The Genome Sequence of Phialophora europaea CBS 101466.</title>
        <authorList>
            <consortium name="The Broad Institute Genomics Platform"/>
            <person name="Cuomo C."/>
            <person name="de Hoog S."/>
            <person name="Gorbushina A."/>
            <person name="Walker B."/>
            <person name="Young S.K."/>
            <person name="Zeng Q."/>
            <person name="Gargeya S."/>
            <person name="Fitzgerald M."/>
            <person name="Haas B."/>
            <person name="Abouelleil A."/>
            <person name="Allen A.W."/>
            <person name="Alvarado L."/>
            <person name="Arachchi H.M."/>
            <person name="Berlin A.M."/>
            <person name="Chapman S.B."/>
            <person name="Gainer-Dewar J."/>
            <person name="Goldberg J."/>
            <person name="Griggs A."/>
            <person name="Gujja S."/>
            <person name="Hansen M."/>
            <person name="Howarth C."/>
            <person name="Imamovic A."/>
            <person name="Ireland A."/>
            <person name="Larimer J."/>
            <person name="McCowan C."/>
            <person name="Murphy C."/>
            <person name="Pearson M."/>
            <person name="Poon T.W."/>
            <person name="Priest M."/>
            <person name="Roberts A."/>
            <person name="Saif S."/>
            <person name="Shea T."/>
            <person name="Sisk P."/>
            <person name="Sykes S."/>
            <person name="Wortman J."/>
            <person name="Nusbaum C."/>
            <person name="Birren B."/>
        </authorList>
    </citation>
    <scope>NUCLEOTIDE SEQUENCE [LARGE SCALE GENOMIC DNA]</scope>
    <source>
        <strain evidence="3 4">CBS 101466</strain>
    </source>
</reference>
<evidence type="ECO:0000313" key="3">
    <source>
        <dbReference type="EMBL" id="ETN41950.1"/>
    </source>
</evidence>
<dbReference type="Pfam" id="PF00400">
    <property type="entry name" value="WD40"/>
    <property type="match status" value="4"/>
</dbReference>